<dbReference type="EMBL" id="MHQZ01000044">
    <property type="protein sequence ID" value="OHA12959.1"/>
    <property type="molecule type" value="Genomic_DNA"/>
</dbReference>
<dbReference type="Pfam" id="PF01488">
    <property type="entry name" value="Shikimate_DH"/>
    <property type="match status" value="1"/>
</dbReference>
<dbReference type="Proteomes" id="UP000178302">
    <property type="component" value="Unassembled WGS sequence"/>
</dbReference>
<comment type="caution">
    <text evidence="2">The sequence shown here is derived from an EMBL/GenBank/DDBJ whole genome shotgun (WGS) entry which is preliminary data.</text>
</comment>
<proteinExistence type="predicted"/>
<dbReference type="InterPro" id="IPR006151">
    <property type="entry name" value="Shikm_DH/Glu-tRNA_Rdtase"/>
</dbReference>
<dbReference type="Gene3D" id="3.40.50.720">
    <property type="entry name" value="NAD(P)-binding Rossmann-like Domain"/>
    <property type="match status" value="1"/>
</dbReference>
<dbReference type="AlphaFoldDB" id="A0A1G2LQ01"/>
<protein>
    <recommendedName>
        <fullName evidence="1">Quinate/shikimate 5-dehydrogenase/glutamyl-tRNA reductase domain-containing protein</fullName>
    </recommendedName>
</protein>
<dbReference type="InterPro" id="IPR036291">
    <property type="entry name" value="NAD(P)-bd_dom_sf"/>
</dbReference>
<evidence type="ECO:0000313" key="2">
    <source>
        <dbReference type="EMBL" id="OHA12959.1"/>
    </source>
</evidence>
<evidence type="ECO:0000259" key="1">
    <source>
        <dbReference type="Pfam" id="PF01488"/>
    </source>
</evidence>
<name>A0A1G2LQ01_9BACT</name>
<feature type="domain" description="Quinate/shikimate 5-dehydrogenase/glutamyl-tRNA reductase" evidence="1">
    <location>
        <begin position="153"/>
        <end position="266"/>
    </location>
</feature>
<evidence type="ECO:0000313" key="3">
    <source>
        <dbReference type="Proteomes" id="UP000178302"/>
    </source>
</evidence>
<reference evidence="2 3" key="1">
    <citation type="journal article" date="2016" name="Nat. Commun.">
        <title>Thousands of microbial genomes shed light on interconnected biogeochemical processes in an aquifer system.</title>
        <authorList>
            <person name="Anantharaman K."/>
            <person name="Brown C.T."/>
            <person name="Hug L.A."/>
            <person name="Sharon I."/>
            <person name="Castelle C.J."/>
            <person name="Probst A.J."/>
            <person name="Thomas B.C."/>
            <person name="Singh A."/>
            <person name="Wilkins M.J."/>
            <person name="Karaoz U."/>
            <person name="Brodie E.L."/>
            <person name="Williams K.H."/>
            <person name="Hubbard S.S."/>
            <person name="Banfield J.F."/>
        </authorList>
    </citation>
    <scope>NUCLEOTIDE SEQUENCE [LARGE SCALE GENOMIC DNA]</scope>
</reference>
<gene>
    <name evidence="2" type="ORF">A2909_01110</name>
</gene>
<organism evidence="2 3">
    <name type="scientific">Candidatus Tagabacteria bacterium RIFCSPLOWO2_01_FULL_39_11</name>
    <dbReference type="NCBI Taxonomy" id="1802295"/>
    <lineage>
        <taxon>Bacteria</taxon>
        <taxon>Candidatus Tagaibacteriota</taxon>
    </lineage>
</organism>
<accession>A0A1G2LQ01</accession>
<dbReference type="SUPFAM" id="SSF51735">
    <property type="entry name" value="NAD(P)-binding Rossmann-fold domains"/>
    <property type="match status" value="1"/>
</dbReference>
<sequence>MDTNNIKFAFLAHPRNIKDLRKNYFLIKLVPEPIFKFLIKFLPPITLSKITGLKNKNGEEANGLIIAILLMPDQMLNLKRDFVQKKIIKAIKLAEKRGAKIAGLGALTSSVTNGGLDLINKINIGITNGNNLTAAIALEDVIKIIKERNLANENHKIAIVGATGSVGSLISKILAEKCKNLAIIARTAENVEKLKKEINEINPLCNIVASVKINDIENADLIISTTAAADAIIKPEYLKSGVIIYDITHPSNISKEVYNKPNISIIKGGLVKTPGINYHLNLGIPKETAFACLTETMLLAVNNKFKNFSLGKTDINKMREIYEYFQKSDFASSPQI</sequence>